<gene>
    <name evidence="4" type="ORF">M513_01998</name>
    <name evidence="5" type="ORF">M514_01998</name>
</gene>
<dbReference type="GO" id="GO:0003723">
    <property type="term" value="F:RNA binding"/>
    <property type="evidence" value="ECO:0007669"/>
    <property type="project" value="UniProtKB-UniRule"/>
</dbReference>
<protein>
    <recommendedName>
        <fullName evidence="3">RRM domain-containing protein</fullName>
    </recommendedName>
</protein>
<evidence type="ECO:0000259" key="3">
    <source>
        <dbReference type="PROSITE" id="PS50102"/>
    </source>
</evidence>
<dbReference type="EMBL" id="KL367494">
    <property type="protein sequence ID" value="KFD69632.1"/>
    <property type="molecule type" value="Genomic_DNA"/>
</dbReference>
<evidence type="ECO:0000256" key="2">
    <source>
        <dbReference type="PROSITE-ProRule" id="PRU00176"/>
    </source>
</evidence>
<dbReference type="InterPro" id="IPR035979">
    <property type="entry name" value="RBD_domain_sf"/>
</dbReference>
<evidence type="ECO:0000313" key="5">
    <source>
        <dbReference type="EMBL" id="KFD69632.1"/>
    </source>
</evidence>
<keyword evidence="6" id="KW-1185">Reference proteome</keyword>
<dbReference type="Proteomes" id="UP000030764">
    <property type="component" value="Unassembled WGS sequence"/>
</dbReference>
<dbReference type="Proteomes" id="UP000030758">
    <property type="component" value="Unassembled WGS sequence"/>
</dbReference>
<evidence type="ECO:0000313" key="4">
    <source>
        <dbReference type="EMBL" id="KFD57113.1"/>
    </source>
</evidence>
<sequence length="413" mass="45767">MNGTLTTSQSMDSVNINVEEEQLRLRPRGSFRLNVPFGLNPSRWAKTGGTYLWLPVIIRFSTFFYLIKNITNQRNVDQVRTLFVSGLPLDTKPRELYLLFRGCQVCVSFVDRLNARITKGYESSLLKVTQKSSSKLTAPIGFVTFTNRQSAEEARLMMQARSAGGAESSKIFYTMFSIQGVKFDPDLPQAIRLEFARSNTKVSRQKQASPANASLPFLNVYPNPDFVGSYLPAMGHELFNQTALASYAAELGSSSAFSSQAFLQGLQAFQPYGSVAGHPIFAASLPHVALPATSSGRISYNNSNNQSSPCSTLFVANLSADVKETELREVFGSFPGFQRLKMLCKQGYPIAFAEYATVNEATHAMNALQGFVLLSSDRGPLRIEYARSRMPEFVRAADMASFIVADWWHLVGR</sequence>
<keyword evidence="1 2" id="KW-0694">RNA-binding</keyword>
<dbReference type="Gene3D" id="3.30.70.330">
    <property type="match status" value="2"/>
</dbReference>
<dbReference type="SMART" id="SM00360">
    <property type="entry name" value="RRM"/>
    <property type="match status" value="2"/>
</dbReference>
<name>A0A085NJI6_9BILA</name>
<dbReference type="InterPro" id="IPR012677">
    <property type="entry name" value="Nucleotide-bd_a/b_plait_sf"/>
</dbReference>
<dbReference type="Pfam" id="PF00076">
    <property type="entry name" value="RRM_1"/>
    <property type="match status" value="1"/>
</dbReference>
<accession>A0A085NJI6</accession>
<dbReference type="AlphaFoldDB" id="A0A085NJI6"/>
<organism evidence="5">
    <name type="scientific">Trichuris suis</name>
    <name type="common">pig whipworm</name>
    <dbReference type="NCBI Taxonomy" id="68888"/>
    <lineage>
        <taxon>Eukaryota</taxon>
        <taxon>Metazoa</taxon>
        <taxon>Ecdysozoa</taxon>
        <taxon>Nematoda</taxon>
        <taxon>Enoplea</taxon>
        <taxon>Dorylaimia</taxon>
        <taxon>Trichinellida</taxon>
        <taxon>Trichuridae</taxon>
        <taxon>Trichuris</taxon>
    </lineage>
</organism>
<dbReference type="PANTHER" id="PTHR10501">
    <property type="entry name" value="U1 SMALL NUCLEAR RIBONUCLEOPROTEIN A/U2 SMALL NUCLEAR RIBONUCLEOPROTEIN B"/>
    <property type="match status" value="1"/>
</dbReference>
<proteinExistence type="predicted"/>
<dbReference type="EMBL" id="KL363190">
    <property type="protein sequence ID" value="KFD57113.1"/>
    <property type="molecule type" value="Genomic_DNA"/>
</dbReference>
<reference evidence="5 6" key="1">
    <citation type="journal article" date="2014" name="Nat. Genet.">
        <title>Genome and transcriptome of the porcine whipworm Trichuris suis.</title>
        <authorList>
            <person name="Jex A.R."/>
            <person name="Nejsum P."/>
            <person name="Schwarz E.M."/>
            <person name="Hu L."/>
            <person name="Young N.D."/>
            <person name="Hall R.S."/>
            <person name="Korhonen P.K."/>
            <person name="Liao S."/>
            <person name="Thamsborg S."/>
            <person name="Xia J."/>
            <person name="Xu P."/>
            <person name="Wang S."/>
            <person name="Scheerlinck J.P."/>
            <person name="Hofmann A."/>
            <person name="Sternberg P.W."/>
            <person name="Wang J."/>
            <person name="Gasser R.B."/>
        </authorList>
    </citation>
    <scope>NUCLEOTIDE SEQUENCE [LARGE SCALE GENOMIC DNA]</scope>
    <source>
        <strain evidence="5">DCEP-RM93F</strain>
        <strain evidence="4">DCEP-RM93M</strain>
    </source>
</reference>
<dbReference type="InterPro" id="IPR000504">
    <property type="entry name" value="RRM_dom"/>
</dbReference>
<feature type="domain" description="RRM" evidence="3">
    <location>
        <begin position="311"/>
        <end position="388"/>
    </location>
</feature>
<feature type="domain" description="RRM" evidence="3">
    <location>
        <begin position="80"/>
        <end position="198"/>
    </location>
</feature>
<dbReference type="SUPFAM" id="SSF54928">
    <property type="entry name" value="RNA-binding domain, RBD"/>
    <property type="match status" value="2"/>
</dbReference>
<dbReference type="PROSITE" id="PS50102">
    <property type="entry name" value="RRM"/>
    <property type="match status" value="2"/>
</dbReference>
<evidence type="ECO:0000313" key="6">
    <source>
        <dbReference type="Proteomes" id="UP000030764"/>
    </source>
</evidence>
<evidence type="ECO:0000256" key="1">
    <source>
        <dbReference type="ARBA" id="ARBA00022884"/>
    </source>
</evidence>